<dbReference type="GO" id="GO:0016301">
    <property type="term" value="F:kinase activity"/>
    <property type="evidence" value="ECO:0007669"/>
    <property type="project" value="UniProtKB-KW"/>
</dbReference>
<sequence length="485" mass="54318">MKGGERMRLSELAQAGRSPALPLTVELPSGQLRLLSLLRVLPGQRYVGEAEWQGRRVLAKLLVGPRAERHHTRERDGARLLREQGLNTPQLLTEGLAAGEGGWLLFEFLDAAVSLGGVWQAVAEQPLLSAAQEAVLAEALGAIGRLHARGLWQDDLHLDNLLRCAGQLYLIDGGGIRAQLAGQPLARAQALQNLGVFFAQLPAELEPFIDQLLVHYRQANPAHALSAQDLRAPLAQVRRWRLRDYLSKLGRDCSLFSVQRSRDELRIVRRDQAALLAPLLGDLDAAIAAGVLLKQGGSATVARIELAGRPLVIKRYNIKGVAHWLKRCWRPSRAWHSWVEGNRLDFLGIATPQPLAMLESRRFGLRGRAWLITEHAAGEDILRRFARDGSRLPPENELQALDRLFAALLRERIGHGDLKGTNLLWQDGRWALIDLDAMRQHRCPRRFARAYAKDRARFLRNWPADSALYRLLDERLPRVPGTRPE</sequence>
<keyword evidence="2" id="KW-1185">Reference proteome</keyword>
<evidence type="ECO:0000313" key="1">
    <source>
        <dbReference type="EMBL" id="SFP75897.1"/>
    </source>
</evidence>
<protein>
    <submittedName>
        <fullName evidence="1">Lipopolysaccharide kinase (Kdo/WaaP) family protein</fullName>
    </submittedName>
</protein>
<name>A0A1I5SZN4_9GAMM</name>
<keyword evidence="1" id="KW-0418">Kinase</keyword>
<organism evidence="1 2">
    <name type="scientific">Geopseudomonas sagittaria</name>
    <dbReference type="NCBI Taxonomy" id="1135990"/>
    <lineage>
        <taxon>Bacteria</taxon>
        <taxon>Pseudomonadati</taxon>
        <taxon>Pseudomonadota</taxon>
        <taxon>Gammaproteobacteria</taxon>
        <taxon>Pseudomonadales</taxon>
        <taxon>Pseudomonadaceae</taxon>
        <taxon>Geopseudomonas</taxon>
    </lineage>
</organism>
<gene>
    <name evidence="1" type="ORF">SAMN05216229_105181</name>
</gene>
<evidence type="ECO:0000313" key="2">
    <source>
        <dbReference type="Proteomes" id="UP000243084"/>
    </source>
</evidence>
<dbReference type="SUPFAM" id="SSF56112">
    <property type="entry name" value="Protein kinase-like (PK-like)"/>
    <property type="match status" value="2"/>
</dbReference>
<dbReference type="AlphaFoldDB" id="A0A1I5SZN4"/>
<keyword evidence="1" id="KW-0808">Transferase</keyword>
<dbReference type="EMBL" id="FOXM01000005">
    <property type="protein sequence ID" value="SFP75897.1"/>
    <property type="molecule type" value="Genomic_DNA"/>
</dbReference>
<dbReference type="Pfam" id="PF06293">
    <property type="entry name" value="Kdo"/>
    <property type="match status" value="1"/>
</dbReference>
<reference evidence="2" key="1">
    <citation type="submission" date="2016-10" db="EMBL/GenBank/DDBJ databases">
        <authorList>
            <person name="Varghese N."/>
            <person name="Submissions S."/>
        </authorList>
    </citation>
    <scope>NUCLEOTIDE SEQUENCE [LARGE SCALE GENOMIC DNA]</scope>
    <source>
        <strain evidence="2">JCM 18195</strain>
    </source>
</reference>
<dbReference type="Proteomes" id="UP000243084">
    <property type="component" value="Unassembled WGS sequence"/>
</dbReference>
<dbReference type="InterPro" id="IPR011009">
    <property type="entry name" value="Kinase-like_dom_sf"/>
</dbReference>
<accession>A0A1I5SZN4</accession>
<proteinExistence type="predicted"/>